<evidence type="ECO:0000313" key="4">
    <source>
        <dbReference type="EMBL" id="RCG32234.1"/>
    </source>
</evidence>
<protein>
    <recommendedName>
        <fullName evidence="3">YoaR-like putative peptidoglycan binding domain-containing protein</fullName>
    </recommendedName>
</protein>
<feature type="compositionally biased region" description="Low complexity" evidence="1">
    <location>
        <begin position="71"/>
        <end position="83"/>
    </location>
</feature>
<keyword evidence="5" id="KW-1185">Reference proteome</keyword>
<evidence type="ECO:0000259" key="3">
    <source>
        <dbReference type="Pfam" id="PF12229"/>
    </source>
</evidence>
<organism evidence="4 5">
    <name type="scientific">Sphaerisporangium album</name>
    <dbReference type="NCBI Taxonomy" id="509200"/>
    <lineage>
        <taxon>Bacteria</taxon>
        <taxon>Bacillati</taxon>
        <taxon>Actinomycetota</taxon>
        <taxon>Actinomycetes</taxon>
        <taxon>Streptosporangiales</taxon>
        <taxon>Streptosporangiaceae</taxon>
        <taxon>Sphaerisporangium</taxon>
    </lineage>
</organism>
<feature type="transmembrane region" description="Helical" evidence="2">
    <location>
        <begin position="132"/>
        <end position="155"/>
    </location>
</feature>
<dbReference type="PANTHER" id="PTHR35788">
    <property type="entry name" value="EXPORTED PROTEIN-RELATED"/>
    <property type="match status" value="1"/>
</dbReference>
<feature type="region of interest" description="Disordered" evidence="1">
    <location>
        <begin position="681"/>
        <end position="780"/>
    </location>
</feature>
<feature type="compositionally biased region" description="Low complexity" evidence="1">
    <location>
        <begin position="757"/>
        <end position="780"/>
    </location>
</feature>
<gene>
    <name evidence="4" type="ORF">DQ384_06965</name>
</gene>
<reference evidence="4 5" key="1">
    <citation type="submission" date="2018-06" db="EMBL/GenBank/DDBJ databases">
        <title>Sphaerisporangium craniellae sp. nov., isolated from a marine sponge in the South China Sea.</title>
        <authorList>
            <person name="Li L."/>
        </authorList>
    </citation>
    <scope>NUCLEOTIDE SEQUENCE [LARGE SCALE GENOMIC DNA]</scope>
    <source>
        <strain evidence="4 5">CCTCC AA 208026</strain>
    </source>
</reference>
<dbReference type="PANTHER" id="PTHR35788:SF1">
    <property type="entry name" value="EXPORTED PROTEIN"/>
    <property type="match status" value="1"/>
</dbReference>
<dbReference type="InterPro" id="IPR022029">
    <property type="entry name" value="YoaR-like_PG-bd"/>
</dbReference>
<dbReference type="InterPro" id="IPR007391">
    <property type="entry name" value="Vancomycin_resist_VanW"/>
</dbReference>
<proteinExistence type="predicted"/>
<accession>A0A367FPR9</accession>
<evidence type="ECO:0000256" key="1">
    <source>
        <dbReference type="SAM" id="MobiDB-lite"/>
    </source>
</evidence>
<comment type="caution">
    <text evidence="4">The sequence shown here is derived from an EMBL/GenBank/DDBJ whole genome shotgun (WGS) entry which is preliminary data.</text>
</comment>
<dbReference type="AlphaFoldDB" id="A0A367FPR9"/>
<dbReference type="Pfam" id="PF12229">
    <property type="entry name" value="PG_binding_4"/>
    <property type="match status" value="2"/>
</dbReference>
<feature type="compositionally biased region" description="Basic and acidic residues" evidence="1">
    <location>
        <begin position="729"/>
        <end position="747"/>
    </location>
</feature>
<keyword evidence="2" id="KW-1133">Transmembrane helix</keyword>
<feature type="compositionally biased region" description="Pro residues" evidence="1">
    <location>
        <begin position="84"/>
        <end position="94"/>
    </location>
</feature>
<dbReference type="EMBL" id="QOIL01000003">
    <property type="protein sequence ID" value="RCG32234.1"/>
    <property type="molecule type" value="Genomic_DNA"/>
</dbReference>
<keyword evidence="2" id="KW-0472">Membrane</keyword>
<feature type="region of interest" description="Disordered" evidence="1">
    <location>
        <begin position="1"/>
        <end position="111"/>
    </location>
</feature>
<dbReference type="Pfam" id="PF04294">
    <property type="entry name" value="VanW"/>
    <property type="match status" value="1"/>
</dbReference>
<evidence type="ECO:0000256" key="2">
    <source>
        <dbReference type="SAM" id="Phobius"/>
    </source>
</evidence>
<sequence>MRNAGASIDPPPDPFAAVRPETPVTLPADRQAPKGRQPGATPPKKKLPRGVTPLPPGVSPEIFALPPPSSMPSSSGPSSGQPGTLPPPAPPAQPWPMTGSARVRWSMDDPDGQPSIIMVPEPPPGRSRLRRLFVIAGGLALLFLFGYVIPATFMWGKVLPGTHVAGVEIGGLTETEALDRVHARFDGNDQQDLALLLRGRPLDKFKPAEVGLAIDAQATVAEAQTGFPTPVDVWQAFTGERELSLRISTNHVKLAQRVRKIAQTIDRPAREGRIVYEGMRPRVIPPREGVALDRQATEEAIKRAFVRPPASATLSVVTVRPKASQEAFSGFLDDARRAVSGPITLTNGSRRATLSPAVIAANLVFEPQQNGMVEPEFDARKAVGGVEAGLVGVTQAPRAAGFVIENGAPKLVPARPGKGIDDAELTSALARLIDQGGSRTIPVSLAVTQPPLTDAEALKLGVKQKVGEFTTYFSCCAARVTNIQRAARLVDGRVVRPGETFSLNEAIGAPAVARGFVAAQAIEDDHLVIAMGGGVSQFATTMYNAAYLAGMDDVEHTTHTFHVMRYPPGRDAAVQYPDQDLRWKNGTEYGVLITTASTGTSVTVELWSTKVYDRIEAETSERTAFTQPDTVTDDDPGCIPMHGGAGFTVTVTRVFTKDGEVVRRDKAQTTTYEPQRKVVCADDAVLTPDGGTGGQRQPNGDVDVGPTSNPSPPDKKPDKKPTGTQSLKPVHDVPNSDRRLDSADRSNGKPTGSGNKSQNGNRNGHGNGNSNSNGKGSSHK</sequence>
<dbReference type="InterPro" id="IPR052913">
    <property type="entry name" value="Glycopeptide_resist_protein"/>
</dbReference>
<dbReference type="OrthoDB" id="9813301at2"/>
<evidence type="ECO:0000313" key="5">
    <source>
        <dbReference type="Proteomes" id="UP000253094"/>
    </source>
</evidence>
<name>A0A367FPR9_9ACTN</name>
<dbReference type="RefSeq" id="WP_114027849.1">
    <property type="nucleotide sequence ID" value="NZ_QOIL01000003.1"/>
</dbReference>
<feature type="domain" description="YoaR-like putative peptidoglycan binding" evidence="3">
    <location>
        <begin position="205"/>
        <end position="304"/>
    </location>
</feature>
<feature type="domain" description="YoaR-like putative peptidoglycan binding" evidence="3">
    <location>
        <begin position="368"/>
        <end position="441"/>
    </location>
</feature>
<keyword evidence="2" id="KW-0812">Transmembrane</keyword>
<dbReference type="Proteomes" id="UP000253094">
    <property type="component" value="Unassembled WGS sequence"/>
</dbReference>